<reference evidence="9" key="1">
    <citation type="journal article" date="2014" name="Soil Biol. Biochem.">
        <title>Structure and function of bacterial communities in ageing soils: Insights from the Mendocino ecological staircase.</title>
        <authorList>
            <person name="Uroz S."/>
            <person name="Tech J.J."/>
            <person name="Sawaya N.A."/>
            <person name="Frey-Klett P."/>
            <person name="Leveau J.H.J."/>
        </authorList>
    </citation>
    <scope>NUCLEOTIDE SEQUENCE [LARGE SCALE GENOMIC DNA]</scope>
    <source>
        <strain evidence="9">Cal35</strain>
    </source>
</reference>
<dbReference type="InterPro" id="IPR051800">
    <property type="entry name" value="PqiA-PqiB_transport"/>
</dbReference>
<evidence type="ECO:0000256" key="7">
    <source>
        <dbReference type="SAM" id="Phobius"/>
    </source>
</evidence>
<evidence type="ECO:0000256" key="6">
    <source>
        <dbReference type="ARBA" id="ARBA00023136"/>
    </source>
</evidence>
<keyword evidence="4 7" id="KW-0812">Transmembrane</keyword>
<protein>
    <submittedName>
        <fullName evidence="8">Paraquat-inducible protein A</fullName>
    </submittedName>
</protein>
<accession>A0A0A1FJ40</accession>
<proteinExistence type="predicted"/>
<evidence type="ECO:0000256" key="4">
    <source>
        <dbReference type="ARBA" id="ARBA00022692"/>
    </source>
</evidence>
<dbReference type="Pfam" id="PF04403">
    <property type="entry name" value="PqiA"/>
    <property type="match status" value="1"/>
</dbReference>
<keyword evidence="9" id="KW-1185">Reference proteome</keyword>
<dbReference type="InterPro" id="IPR007498">
    <property type="entry name" value="PqiA-like"/>
</dbReference>
<comment type="subcellular location">
    <subcellularLocation>
        <location evidence="1">Cell inner membrane</location>
    </subcellularLocation>
</comment>
<dbReference type="GO" id="GO:0005886">
    <property type="term" value="C:plasma membrane"/>
    <property type="evidence" value="ECO:0007669"/>
    <property type="project" value="UniProtKB-SubCell"/>
</dbReference>
<keyword evidence="5 7" id="KW-1133">Transmembrane helix</keyword>
<keyword evidence="2" id="KW-1003">Cell membrane</keyword>
<keyword evidence="3" id="KW-0997">Cell inner membrane</keyword>
<dbReference type="Proteomes" id="UP000030302">
    <property type="component" value="Chromosome"/>
</dbReference>
<dbReference type="EMBL" id="CP009962">
    <property type="protein sequence ID" value="AIY42897.1"/>
    <property type="molecule type" value="Genomic_DNA"/>
</dbReference>
<evidence type="ECO:0000313" key="8">
    <source>
        <dbReference type="EMBL" id="AIY42897.1"/>
    </source>
</evidence>
<organism evidence="8 9">
    <name type="scientific">Collimonas arenae</name>
    <dbReference type="NCBI Taxonomy" id="279058"/>
    <lineage>
        <taxon>Bacteria</taxon>
        <taxon>Pseudomonadati</taxon>
        <taxon>Pseudomonadota</taxon>
        <taxon>Betaproteobacteria</taxon>
        <taxon>Burkholderiales</taxon>
        <taxon>Oxalobacteraceae</taxon>
        <taxon>Collimonas</taxon>
    </lineage>
</organism>
<gene>
    <name evidence="8" type="ORF">LT85_3739</name>
</gene>
<evidence type="ECO:0000256" key="2">
    <source>
        <dbReference type="ARBA" id="ARBA00022475"/>
    </source>
</evidence>
<feature type="transmembrane region" description="Helical" evidence="7">
    <location>
        <begin position="48"/>
        <end position="67"/>
    </location>
</feature>
<evidence type="ECO:0000256" key="1">
    <source>
        <dbReference type="ARBA" id="ARBA00004533"/>
    </source>
</evidence>
<dbReference type="PANTHER" id="PTHR30462">
    <property type="entry name" value="INTERMEMBRANE TRANSPORT PROTEIN PQIB-RELATED"/>
    <property type="match status" value="1"/>
</dbReference>
<name>A0A0A1FJ40_9BURK</name>
<sequence>MSAPLPGSASSGMVSCHACDLLSPRAFDGQSCPRCDTVLHYRKPDSLARTWAFLISAMILHVPANLLPMMSTQSVFGTSRDTILSGIVYFWISGSKGLAILVLIPSVVVPLLKMAILMVLLLLVHSRSTWRIRQQTRLYRLVEAIGRWSMLDIFVVAMLAALVHAGQLATIIPGPGALAFACVVVLTMLASFSFDPRLLWESLDANDDPT</sequence>
<evidence type="ECO:0000313" key="9">
    <source>
        <dbReference type="Proteomes" id="UP000030302"/>
    </source>
</evidence>
<feature type="transmembrane region" description="Helical" evidence="7">
    <location>
        <begin position="145"/>
        <end position="165"/>
    </location>
</feature>
<dbReference type="STRING" id="279058.LT85_3739"/>
<evidence type="ECO:0000256" key="5">
    <source>
        <dbReference type="ARBA" id="ARBA00022989"/>
    </source>
</evidence>
<evidence type="ECO:0000256" key="3">
    <source>
        <dbReference type="ARBA" id="ARBA00022519"/>
    </source>
</evidence>
<feature type="transmembrane region" description="Helical" evidence="7">
    <location>
        <begin position="171"/>
        <end position="192"/>
    </location>
</feature>
<keyword evidence="6 7" id="KW-0472">Membrane</keyword>
<dbReference type="HOGENOM" id="CLU_041903_2_0_4"/>
<dbReference type="PANTHER" id="PTHR30462:SF3">
    <property type="entry name" value="INTERMEMBRANE TRANSPORT PROTEIN PQIA"/>
    <property type="match status" value="1"/>
</dbReference>
<dbReference type="KEGG" id="care:LT85_3739"/>
<feature type="transmembrane region" description="Helical" evidence="7">
    <location>
        <begin position="98"/>
        <end position="124"/>
    </location>
</feature>
<dbReference type="AlphaFoldDB" id="A0A0A1FJ40"/>